<dbReference type="PANTHER" id="PTHR43847:SF1">
    <property type="entry name" value="BLL3993 PROTEIN"/>
    <property type="match status" value="1"/>
</dbReference>
<keyword evidence="3 5" id="KW-1133">Transmembrane helix</keyword>
<feature type="transmembrane region" description="Helical" evidence="5">
    <location>
        <begin position="144"/>
        <end position="173"/>
    </location>
</feature>
<dbReference type="AlphaFoldDB" id="A0A832I3K5"/>
<feature type="transmembrane region" description="Helical" evidence="5">
    <location>
        <begin position="20"/>
        <end position="41"/>
    </location>
</feature>
<dbReference type="GO" id="GO:0004671">
    <property type="term" value="F:protein C-terminal S-isoprenylcysteine carboxyl O-methyltransferase activity"/>
    <property type="evidence" value="ECO:0007669"/>
    <property type="project" value="InterPro"/>
</dbReference>
<dbReference type="InterPro" id="IPR052527">
    <property type="entry name" value="Metal_cation-efflux_comp"/>
</dbReference>
<dbReference type="Pfam" id="PF04140">
    <property type="entry name" value="ICMT"/>
    <property type="match status" value="1"/>
</dbReference>
<feature type="transmembrane region" description="Helical" evidence="5">
    <location>
        <begin position="87"/>
        <end position="106"/>
    </location>
</feature>
<keyword evidence="4 5" id="KW-0472">Membrane</keyword>
<name>A0A832I3K5_UNCEI</name>
<dbReference type="Gene3D" id="1.20.120.1630">
    <property type="match status" value="1"/>
</dbReference>
<evidence type="ECO:0000256" key="2">
    <source>
        <dbReference type="ARBA" id="ARBA00022692"/>
    </source>
</evidence>
<feature type="transmembrane region" description="Helical" evidence="5">
    <location>
        <begin position="53"/>
        <end position="75"/>
    </location>
</feature>
<evidence type="ECO:0000256" key="5">
    <source>
        <dbReference type="SAM" id="Phobius"/>
    </source>
</evidence>
<evidence type="ECO:0000256" key="4">
    <source>
        <dbReference type="ARBA" id="ARBA00023136"/>
    </source>
</evidence>
<keyword evidence="6" id="KW-0489">Methyltransferase</keyword>
<dbReference type="InterPro" id="IPR007269">
    <property type="entry name" value="ICMT_MeTrfase"/>
</dbReference>
<evidence type="ECO:0000256" key="3">
    <source>
        <dbReference type="ARBA" id="ARBA00022989"/>
    </source>
</evidence>
<evidence type="ECO:0000256" key="1">
    <source>
        <dbReference type="ARBA" id="ARBA00004141"/>
    </source>
</evidence>
<comment type="caution">
    <text evidence="6">The sequence shown here is derived from an EMBL/GenBank/DDBJ whole genome shotgun (WGS) entry which is preliminary data.</text>
</comment>
<comment type="subcellular location">
    <subcellularLocation>
        <location evidence="1">Membrane</location>
        <topology evidence="1">Multi-pass membrane protein</topology>
    </subcellularLocation>
</comment>
<reference evidence="6" key="1">
    <citation type="journal article" date="2020" name="mSystems">
        <title>Genome- and Community-Level Interaction Insights into Carbon Utilization and Element Cycling Functions of Hydrothermarchaeota in Hydrothermal Sediment.</title>
        <authorList>
            <person name="Zhou Z."/>
            <person name="Liu Y."/>
            <person name="Xu W."/>
            <person name="Pan J."/>
            <person name="Luo Z.H."/>
            <person name="Li M."/>
        </authorList>
    </citation>
    <scope>NUCLEOTIDE SEQUENCE [LARGE SCALE GENOMIC DNA]</scope>
    <source>
        <strain evidence="6">SpSt-381</strain>
    </source>
</reference>
<keyword evidence="6" id="KW-0808">Transferase</keyword>
<gene>
    <name evidence="6" type="ORF">ENR23_12280</name>
</gene>
<sequence>MRRTRKEASPVDPVAIPRWISLAAMALGALAFADAAALTLGQRWVAHRSGERLLLLGIELNLALVWAMGRFALGWDRPLAPRGPAEAALAWAGLALGLASVALAVWGKARLGRWFSANLAVKVGHQLVTDGPYAVTRHPIYTGVLGAVAAAGIAWNSALTIALAAALAVPLYFHTVLEEMLFERHFGEAWRAYRARVPRLVPFVRREGA</sequence>
<proteinExistence type="predicted"/>
<dbReference type="GO" id="GO:0032259">
    <property type="term" value="P:methylation"/>
    <property type="evidence" value="ECO:0007669"/>
    <property type="project" value="UniProtKB-KW"/>
</dbReference>
<evidence type="ECO:0000313" key="6">
    <source>
        <dbReference type="EMBL" id="HGZ44169.1"/>
    </source>
</evidence>
<keyword evidence="2 5" id="KW-0812">Transmembrane</keyword>
<dbReference type="GO" id="GO:0016020">
    <property type="term" value="C:membrane"/>
    <property type="evidence" value="ECO:0007669"/>
    <property type="project" value="UniProtKB-SubCell"/>
</dbReference>
<organism evidence="6">
    <name type="scientific">Eiseniibacteriota bacterium</name>
    <dbReference type="NCBI Taxonomy" id="2212470"/>
    <lineage>
        <taxon>Bacteria</taxon>
        <taxon>Candidatus Eiseniibacteriota</taxon>
    </lineage>
</organism>
<protein>
    <submittedName>
        <fullName evidence="6">Isoprenylcysteine carboxylmethyltransferase family protein</fullName>
    </submittedName>
</protein>
<accession>A0A832I3K5</accession>
<dbReference type="EMBL" id="DSQF01000025">
    <property type="protein sequence ID" value="HGZ44169.1"/>
    <property type="molecule type" value="Genomic_DNA"/>
</dbReference>
<dbReference type="PANTHER" id="PTHR43847">
    <property type="entry name" value="BLL3993 PROTEIN"/>
    <property type="match status" value="1"/>
</dbReference>